<dbReference type="InterPro" id="IPR056884">
    <property type="entry name" value="NPHP3-like_N"/>
</dbReference>
<dbReference type="OrthoDB" id="163438at2759"/>
<comment type="caution">
    <text evidence="3">The sequence shown here is derived from an EMBL/GenBank/DDBJ whole genome shotgun (WGS) entry which is preliminary data.</text>
</comment>
<keyword evidence="1" id="KW-0677">Repeat</keyword>
<sequence length="146" mass="16611">MAYFYFQVGNPHRESAVPAVCALLHQLFDKGPSPEIIDHTYVRRDAGFLGLKRFDPSSLSNMWSKFDLCARDSRTGQFVCVLDGLDACQTEERKELLVQLGQLIHKMRKQVPEDSRSRIKFFLTSGPLQGGWGMISNAFVMLQEQI</sequence>
<keyword evidence="4" id="KW-1185">Reference proteome</keyword>
<protein>
    <recommendedName>
        <fullName evidence="2">Nephrocystin 3-like N-terminal domain-containing protein</fullName>
    </recommendedName>
</protein>
<dbReference type="PANTHER" id="PTHR10039">
    <property type="entry name" value="AMELOGENIN"/>
    <property type="match status" value="1"/>
</dbReference>
<name>A0A9W9IBR5_9EURO</name>
<feature type="domain" description="Nephrocystin 3-like N-terminal" evidence="2">
    <location>
        <begin position="2"/>
        <end position="125"/>
    </location>
</feature>
<dbReference type="AlphaFoldDB" id="A0A9W9IBR5"/>
<reference evidence="3" key="2">
    <citation type="journal article" date="2023" name="IMA Fungus">
        <title>Comparative genomic study of the Penicillium genus elucidates a diverse pangenome and 15 lateral gene transfer events.</title>
        <authorList>
            <person name="Petersen C."/>
            <person name="Sorensen T."/>
            <person name="Nielsen M.R."/>
            <person name="Sondergaard T.E."/>
            <person name="Sorensen J.L."/>
            <person name="Fitzpatrick D.A."/>
            <person name="Frisvad J.C."/>
            <person name="Nielsen K.L."/>
        </authorList>
    </citation>
    <scope>NUCLEOTIDE SEQUENCE</scope>
    <source>
        <strain evidence="3">IBT 21917</strain>
    </source>
</reference>
<proteinExistence type="predicted"/>
<evidence type="ECO:0000313" key="4">
    <source>
        <dbReference type="Proteomes" id="UP001146351"/>
    </source>
</evidence>
<dbReference type="Pfam" id="PF24883">
    <property type="entry name" value="NPHP3_N"/>
    <property type="match status" value="1"/>
</dbReference>
<dbReference type="Proteomes" id="UP001146351">
    <property type="component" value="Unassembled WGS sequence"/>
</dbReference>
<evidence type="ECO:0000256" key="1">
    <source>
        <dbReference type="ARBA" id="ARBA00022737"/>
    </source>
</evidence>
<evidence type="ECO:0000313" key="3">
    <source>
        <dbReference type="EMBL" id="KAJ5172954.1"/>
    </source>
</evidence>
<gene>
    <name evidence="3" type="ORF">N7492_005547</name>
</gene>
<reference evidence="3" key="1">
    <citation type="submission" date="2022-11" db="EMBL/GenBank/DDBJ databases">
        <authorList>
            <person name="Petersen C."/>
        </authorList>
    </citation>
    <scope>NUCLEOTIDE SEQUENCE</scope>
    <source>
        <strain evidence="3">IBT 21917</strain>
    </source>
</reference>
<evidence type="ECO:0000259" key="2">
    <source>
        <dbReference type="Pfam" id="PF24883"/>
    </source>
</evidence>
<dbReference type="EMBL" id="JAPQKO010000003">
    <property type="protein sequence ID" value="KAJ5172954.1"/>
    <property type="molecule type" value="Genomic_DNA"/>
</dbReference>
<organism evidence="3 4">
    <name type="scientific">Penicillium capsulatum</name>
    <dbReference type="NCBI Taxonomy" id="69766"/>
    <lineage>
        <taxon>Eukaryota</taxon>
        <taxon>Fungi</taxon>
        <taxon>Dikarya</taxon>
        <taxon>Ascomycota</taxon>
        <taxon>Pezizomycotina</taxon>
        <taxon>Eurotiomycetes</taxon>
        <taxon>Eurotiomycetidae</taxon>
        <taxon>Eurotiales</taxon>
        <taxon>Aspergillaceae</taxon>
        <taxon>Penicillium</taxon>
    </lineage>
</organism>
<accession>A0A9W9IBR5</accession>